<evidence type="ECO:0000313" key="3">
    <source>
        <dbReference type="Proteomes" id="UP000011976"/>
    </source>
</evidence>
<feature type="region of interest" description="Disordered" evidence="1">
    <location>
        <begin position="315"/>
        <end position="337"/>
    </location>
</feature>
<dbReference type="EMBL" id="DF196784">
    <property type="protein sequence ID" value="GAC75772.1"/>
    <property type="molecule type" value="Genomic_DNA"/>
</dbReference>
<dbReference type="Proteomes" id="UP000011976">
    <property type="component" value="Unassembled WGS sequence"/>
</dbReference>
<feature type="compositionally biased region" description="Basic residues" evidence="1">
    <location>
        <begin position="322"/>
        <end position="337"/>
    </location>
</feature>
<name>M9MH40_PSEA3</name>
<evidence type="ECO:0000313" key="2">
    <source>
        <dbReference type="EMBL" id="GAC75772.1"/>
    </source>
</evidence>
<reference evidence="3" key="1">
    <citation type="journal article" date="2013" name="Genome Announc.">
        <title>Genome sequence of the basidiomycetous yeast Pseudozyma antarctica T-34, a producer of the glycolipid biosurfactants mannosylerythritol lipids.</title>
        <authorList>
            <person name="Morita T."/>
            <person name="Koike H."/>
            <person name="Koyama Y."/>
            <person name="Hagiwara H."/>
            <person name="Ito E."/>
            <person name="Fukuoka T."/>
            <person name="Imura T."/>
            <person name="Machida M."/>
            <person name="Kitamoto D."/>
        </authorList>
    </citation>
    <scope>NUCLEOTIDE SEQUENCE [LARGE SCALE GENOMIC DNA]</scope>
    <source>
        <strain evidence="3">T-34</strain>
    </source>
</reference>
<organism evidence="2 3">
    <name type="scientific">Pseudozyma antarctica (strain T-34)</name>
    <name type="common">Yeast</name>
    <name type="synonym">Candida antarctica</name>
    <dbReference type="NCBI Taxonomy" id="1151754"/>
    <lineage>
        <taxon>Eukaryota</taxon>
        <taxon>Fungi</taxon>
        <taxon>Dikarya</taxon>
        <taxon>Basidiomycota</taxon>
        <taxon>Ustilaginomycotina</taxon>
        <taxon>Ustilaginomycetes</taxon>
        <taxon>Ustilaginales</taxon>
        <taxon>Ustilaginaceae</taxon>
        <taxon>Moesziomyces</taxon>
    </lineage>
</organism>
<protein>
    <submittedName>
        <fullName evidence="2">Histone deacetylase complex, SIN3 component</fullName>
    </submittedName>
</protein>
<gene>
    <name evidence="2" type="ORF">PANT_18d00058</name>
</gene>
<proteinExistence type="predicted"/>
<accession>M9MH40</accession>
<sequence length="369" mass="40104">MLCPPSDPITNTAAAPRLHAALRPGCLARSLQQLARRPVSSELRTSGLSSRPVRPSHPRRHLCEVGWRRERMQCGLTNSINELGRPPTASHSTVPSARELHLTRQLNLGVSGLHPNLKKFRMQSGVDVAARPSLADGDPHQAAAATQLCWPGDPNLQEAKQISSAFGLLDAALSLESEERERRAATRVAAFSRAPTEPLAEMPAPTVAAKLTTLQAASVAKPIFTDIPCWGAFGAAEFRNCVGQGQHQVKPVPHFDYVRVDLIDLQHAFRARTKTGIRLADNSNGSCLLHFSVSAPGPSAVLPVFQLRLRKAGGHGSLVQQPRKKRHSSPALIHRQRSRAQLCKRRHSSRHQVQLKAASLSFGEDAEAS</sequence>
<feature type="region of interest" description="Disordered" evidence="1">
    <location>
        <begin position="37"/>
        <end position="58"/>
    </location>
</feature>
<dbReference type="AlphaFoldDB" id="M9MH40"/>
<evidence type="ECO:0000256" key="1">
    <source>
        <dbReference type="SAM" id="MobiDB-lite"/>
    </source>
</evidence>